<dbReference type="Gene3D" id="2.160.20.70">
    <property type="match status" value="1"/>
</dbReference>
<dbReference type="Pfam" id="PF07986">
    <property type="entry name" value="TBCC"/>
    <property type="match status" value="1"/>
</dbReference>
<dbReference type="PANTHER" id="PTHR16052">
    <property type="entry name" value="TBCC DOMAIN-CONTAINING PROTEIN 1"/>
    <property type="match status" value="1"/>
</dbReference>
<evidence type="ECO:0000259" key="3">
    <source>
        <dbReference type="PROSITE" id="PS51329"/>
    </source>
</evidence>
<name>A0ABD3RZ94_9STRA</name>
<feature type="region of interest" description="Disordered" evidence="2">
    <location>
        <begin position="761"/>
        <end position="780"/>
    </location>
</feature>
<keyword evidence="5" id="KW-1185">Reference proteome</keyword>
<feature type="domain" description="C-CAP/cofactor C-like" evidence="3">
    <location>
        <begin position="788"/>
        <end position="914"/>
    </location>
</feature>
<dbReference type="Proteomes" id="UP001530377">
    <property type="component" value="Unassembled WGS sequence"/>
</dbReference>
<evidence type="ECO:0000256" key="2">
    <source>
        <dbReference type="SAM" id="MobiDB-lite"/>
    </source>
</evidence>
<feature type="compositionally biased region" description="Low complexity" evidence="2">
    <location>
        <begin position="36"/>
        <end position="67"/>
    </location>
</feature>
<reference evidence="4 5" key="1">
    <citation type="submission" date="2024-10" db="EMBL/GenBank/DDBJ databases">
        <title>Updated reference genomes for cyclostephanoid diatoms.</title>
        <authorList>
            <person name="Roberts W.R."/>
            <person name="Alverson A.J."/>
        </authorList>
    </citation>
    <scope>NUCLEOTIDE SEQUENCE [LARGE SCALE GENOMIC DNA]</scope>
    <source>
        <strain evidence="4 5">AJA228-03</strain>
    </source>
</reference>
<dbReference type="AlphaFoldDB" id="A0ABD3RZ94"/>
<dbReference type="EMBL" id="JALLPB020000101">
    <property type="protein sequence ID" value="KAL3817527.1"/>
    <property type="molecule type" value="Genomic_DNA"/>
</dbReference>
<feature type="region of interest" description="Disordered" evidence="2">
    <location>
        <begin position="382"/>
        <end position="421"/>
    </location>
</feature>
<comment type="similarity">
    <text evidence="1">Belongs to the TBCC family.</text>
</comment>
<protein>
    <recommendedName>
        <fullName evidence="3">C-CAP/cofactor C-like domain-containing protein</fullName>
    </recommendedName>
</protein>
<dbReference type="InterPro" id="IPR016098">
    <property type="entry name" value="CAP/MinC_C"/>
</dbReference>
<organism evidence="4 5">
    <name type="scientific">Cyclostephanos tholiformis</name>
    <dbReference type="NCBI Taxonomy" id="382380"/>
    <lineage>
        <taxon>Eukaryota</taxon>
        <taxon>Sar</taxon>
        <taxon>Stramenopiles</taxon>
        <taxon>Ochrophyta</taxon>
        <taxon>Bacillariophyta</taxon>
        <taxon>Coscinodiscophyceae</taxon>
        <taxon>Thalassiosirophycidae</taxon>
        <taxon>Stephanodiscales</taxon>
        <taxon>Stephanodiscaceae</taxon>
        <taxon>Cyclostephanos</taxon>
    </lineage>
</organism>
<gene>
    <name evidence="4" type="ORF">ACHAXA_003700</name>
</gene>
<comment type="caution">
    <text evidence="4">The sequence shown here is derived from an EMBL/GenBank/DDBJ whole genome shotgun (WGS) entry which is preliminary data.</text>
</comment>
<feature type="compositionally biased region" description="Low complexity" evidence="2">
    <location>
        <begin position="348"/>
        <end position="357"/>
    </location>
</feature>
<dbReference type="InterPro" id="IPR017901">
    <property type="entry name" value="C-CAP_CF_C-like"/>
</dbReference>
<dbReference type="InterPro" id="IPR012945">
    <property type="entry name" value="Tubulin-bd_cofactor_C_dom"/>
</dbReference>
<feature type="region of interest" description="Disordered" evidence="2">
    <location>
        <begin position="199"/>
        <end position="227"/>
    </location>
</feature>
<evidence type="ECO:0000313" key="5">
    <source>
        <dbReference type="Proteomes" id="UP001530377"/>
    </source>
</evidence>
<evidence type="ECO:0000313" key="4">
    <source>
        <dbReference type="EMBL" id="KAL3817527.1"/>
    </source>
</evidence>
<feature type="compositionally biased region" description="Polar residues" evidence="2">
    <location>
        <begin position="761"/>
        <end position="779"/>
    </location>
</feature>
<dbReference type="InterPro" id="IPR039589">
    <property type="entry name" value="TBCC1"/>
</dbReference>
<sequence>MAPSFTYNNPRRGDDDHPDDEGHHPVPPSVHRHVGRPLQPLHSSSLHHQYQQQRQPQQQPQQQRTTATRALATLASKPHAFGGALLSPDHARNLTSDLVLQLTSALSAQASQAAASRGILPPGGERINIFQGSDIADRLLHSTDLGLGGPTTAPPPPPGTPDAKRQLQKRHLPAHVLHLLRNGGGSAIAMSSSSSSSSFVGVPQTPKASSSPIFAPTPGGASSSSPVNASVDQSFVQHYHNHNQQGHSVNPLSLLSTAEALESFASWRTHYTVWITEAWNILKWSEPSAALFWEMATMFHTLYVASLSARGGGSGGAVRELILGYDVDRAVGPFGAVARSTSSQHPGASSTSDARHSSASANTSLDCIPPLFSCNSQSSMGSVRSASADPSSVLDGRSRDQHSHANATPNRGGSGGMKPARHSARELPVWLISMFLLVHCEDEAFLRCTSGDDDRRFADHVENSGGSSSSGDPTLDYAALLHNRSLSPRTRLHASSPVMHENNANCAAFLLRHLRKFVLLCAVPRHALACRALATLAAKGGGGSGGSSRDRSNRNVVHNIDITTILQQHQREHGTIGLNVELTIEELDRLQLVLQAPSGGLIDEPPVAIGEHVLKCLAMEELEAHRKSKSPLPTPNTIRWHMIQNGLVTVSDAERVLQQYLEEELTMAKSELERDSAAMSSSGDVTSRLTKLSLGVSTIRPASPTRPRGVSLTPDSADAAKDGSAYLKELRYLNLRSTTVLLESGQENTFGSGVGNNDCNSGSVTSADQHSQASSTTGHQVVVASAATHHQPTSTSLSLSPVNESGRLHDLHVANCSDMHFYLLQPFEHAFIAACTDCTIVIGAVAGLLHVIDCERTTITSAARRVVVSNSCDVVHYVFTPSPPLLVGDNRGCQFAPYNTYYDGLREDLLATGLAALLRSASCSGSVGGSVAGDSAASPGRGSEAGGRCISPTALPTLQCASNKWKVPVEVPPNMQFPVSSALESTGSNLSPGADDRATVDVSMKTPILLPSSDFDVLIVPVESDEARMRRQELRESALEVAAGAASSGTSNENAKNQITAEDFTGITSERDKGEIDRLPSSIESEYCRMLADLLTLSPFNMPHDYERRVVAKAERVRTLQLAMQELDSGQRAALEEELNKGFQDWLVTSGNFRQVLDLMHLDK</sequence>
<feature type="region of interest" description="Disordered" evidence="2">
    <location>
        <begin position="699"/>
        <end position="719"/>
    </location>
</feature>
<dbReference type="PROSITE" id="PS51329">
    <property type="entry name" value="C_CAP_COFACTOR_C"/>
    <property type="match status" value="1"/>
</dbReference>
<feature type="compositionally biased region" description="Basic and acidic residues" evidence="2">
    <location>
        <begin position="11"/>
        <end position="24"/>
    </location>
</feature>
<dbReference type="PANTHER" id="PTHR16052:SF0">
    <property type="entry name" value="TBCC DOMAIN-CONTAINING PROTEIN 1"/>
    <property type="match status" value="1"/>
</dbReference>
<feature type="region of interest" description="Disordered" evidence="2">
    <location>
        <begin position="338"/>
        <end position="357"/>
    </location>
</feature>
<feature type="region of interest" description="Disordered" evidence="2">
    <location>
        <begin position="1"/>
        <end position="67"/>
    </location>
</feature>
<accession>A0ABD3RZ94</accession>
<proteinExistence type="inferred from homology"/>
<feature type="region of interest" description="Disordered" evidence="2">
    <location>
        <begin position="142"/>
        <end position="167"/>
    </location>
</feature>
<evidence type="ECO:0000256" key="1">
    <source>
        <dbReference type="ARBA" id="ARBA00008848"/>
    </source>
</evidence>